<comment type="caution">
    <text evidence="2">The sequence shown here is derived from an EMBL/GenBank/DDBJ whole genome shotgun (WGS) entry which is preliminary data.</text>
</comment>
<proteinExistence type="predicted"/>
<name>A0AAV3YWX1_9GAST</name>
<sequence length="113" mass="12548">MLKCETYLEPSGTPHSRSWSSHGDESFLASGGPDGMTSRVCGPVGEQTCSFGCELKAVTECLRVVIRRQQEGAALHGVVIFTDCRALEQALGGSRKMREKRCCYRTTFRRCKR</sequence>
<feature type="region of interest" description="Disordered" evidence="1">
    <location>
        <begin position="9"/>
        <end position="31"/>
    </location>
</feature>
<dbReference type="Proteomes" id="UP000735302">
    <property type="component" value="Unassembled WGS sequence"/>
</dbReference>
<gene>
    <name evidence="2" type="ORF">PoB_001307400</name>
</gene>
<evidence type="ECO:0000313" key="3">
    <source>
        <dbReference type="Proteomes" id="UP000735302"/>
    </source>
</evidence>
<reference evidence="2 3" key="1">
    <citation type="journal article" date="2021" name="Elife">
        <title>Chloroplast acquisition without the gene transfer in kleptoplastic sea slugs, Plakobranchus ocellatus.</title>
        <authorList>
            <person name="Maeda T."/>
            <person name="Takahashi S."/>
            <person name="Yoshida T."/>
            <person name="Shimamura S."/>
            <person name="Takaki Y."/>
            <person name="Nagai Y."/>
            <person name="Toyoda A."/>
            <person name="Suzuki Y."/>
            <person name="Arimoto A."/>
            <person name="Ishii H."/>
            <person name="Satoh N."/>
            <person name="Nishiyama T."/>
            <person name="Hasebe M."/>
            <person name="Maruyama T."/>
            <person name="Minagawa J."/>
            <person name="Obokata J."/>
            <person name="Shigenobu S."/>
        </authorList>
    </citation>
    <scope>NUCLEOTIDE SEQUENCE [LARGE SCALE GENOMIC DNA]</scope>
</reference>
<evidence type="ECO:0000313" key="2">
    <source>
        <dbReference type="EMBL" id="GFN86568.1"/>
    </source>
</evidence>
<organism evidence="2 3">
    <name type="scientific">Plakobranchus ocellatus</name>
    <dbReference type="NCBI Taxonomy" id="259542"/>
    <lineage>
        <taxon>Eukaryota</taxon>
        <taxon>Metazoa</taxon>
        <taxon>Spiralia</taxon>
        <taxon>Lophotrochozoa</taxon>
        <taxon>Mollusca</taxon>
        <taxon>Gastropoda</taxon>
        <taxon>Heterobranchia</taxon>
        <taxon>Euthyneura</taxon>
        <taxon>Panpulmonata</taxon>
        <taxon>Sacoglossa</taxon>
        <taxon>Placobranchoidea</taxon>
        <taxon>Plakobranchidae</taxon>
        <taxon>Plakobranchus</taxon>
    </lineage>
</organism>
<evidence type="ECO:0000256" key="1">
    <source>
        <dbReference type="SAM" id="MobiDB-lite"/>
    </source>
</evidence>
<accession>A0AAV3YWX1</accession>
<dbReference type="EMBL" id="BLXT01001549">
    <property type="protein sequence ID" value="GFN86568.1"/>
    <property type="molecule type" value="Genomic_DNA"/>
</dbReference>
<dbReference type="AlphaFoldDB" id="A0AAV3YWX1"/>
<evidence type="ECO:0008006" key="4">
    <source>
        <dbReference type="Google" id="ProtNLM"/>
    </source>
</evidence>
<protein>
    <recommendedName>
        <fullName evidence="4">Reverse transcriptase RNase H-like domain-containing protein</fullName>
    </recommendedName>
</protein>
<keyword evidence="3" id="KW-1185">Reference proteome</keyword>